<dbReference type="PATRIC" id="fig|796940.3.peg.411"/>
<proteinExistence type="predicted"/>
<protein>
    <submittedName>
        <fullName evidence="1">Uncharacterized protein</fullName>
    </submittedName>
</protein>
<evidence type="ECO:0000313" key="2">
    <source>
        <dbReference type="Proteomes" id="UP000003379"/>
    </source>
</evidence>
<dbReference type="HOGENOM" id="CLU_137404_0_0_9"/>
<dbReference type="RefSeq" id="WP_009529168.1">
    <property type="nucleotide sequence ID" value="NZ_JH414603.1"/>
</dbReference>
<dbReference type="EMBL" id="AFZG01000013">
    <property type="protein sequence ID" value="EHL19959.1"/>
    <property type="molecule type" value="Genomic_DNA"/>
</dbReference>
<evidence type="ECO:0000313" key="1">
    <source>
        <dbReference type="EMBL" id="EHL19959.1"/>
    </source>
</evidence>
<dbReference type="Pfam" id="PF21983">
    <property type="entry name" value="NikA-like"/>
    <property type="match status" value="1"/>
</dbReference>
<accession>G9XAW5</accession>
<name>G9XAW5_9FIRM</name>
<sequence>MENRQRNIQLIIRLNKDEKELFERKMKLAKCKNMSLFIRKCVLEKEIYQVDLQPFADLQGLLYNATNNINQIAKHVNSTGIIYRDDINDMKKQVEHFSKELWQIHSLLLNRTKESE</sequence>
<organism evidence="1 2">
    <name type="scientific">Peptoanaerobacter stomatis</name>
    <dbReference type="NCBI Taxonomy" id="796937"/>
    <lineage>
        <taxon>Bacteria</taxon>
        <taxon>Bacillati</taxon>
        <taxon>Bacillota</taxon>
        <taxon>Clostridia</taxon>
        <taxon>Peptostreptococcales</taxon>
        <taxon>Filifactoraceae</taxon>
        <taxon>Peptoanaerobacter</taxon>
    </lineage>
</organism>
<dbReference type="AlphaFoldDB" id="G9XAW5"/>
<dbReference type="InterPro" id="IPR053842">
    <property type="entry name" value="NikA-like"/>
</dbReference>
<reference evidence="1 2" key="1">
    <citation type="submission" date="2011-08" db="EMBL/GenBank/DDBJ databases">
        <title>The Genome Sequence of Eubacteriaceae bacterium CM5.</title>
        <authorList>
            <consortium name="The Broad Institute Genome Sequencing Platform"/>
            <person name="Earl A."/>
            <person name="Ward D."/>
            <person name="Feldgarden M."/>
            <person name="Gevers D."/>
            <person name="Sizova M."/>
            <person name="Hazen A."/>
            <person name="Epstein S."/>
            <person name="Young S.K."/>
            <person name="Zeng Q."/>
            <person name="Gargeya S."/>
            <person name="Fitzgerald M."/>
            <person name="Haas B."/>
            <person name="Abouelleil A."/>
            <person name="Alvarado L."/>
            <person name="Arachchi H.M."/>
            <person name="Berlin A."/>
            <person name="Brown A."/>
            <person name="Chapman S.B."/>
            <person name="Chen Z."/>
            <person name="Dunbar C."/>
            <person name="Freedman E."/>
            <person name="Gearin G."/>
            <person name="Gellesch M."/>
            <person name="Goldberg J."/>
            <person name="Griggs A."/>
            <person name="Gujja S."/>
            <person name="Heiman D."/>
            <person name="Howarth C."/>
            <person name="Larson L."/>
            <person name="Lui A."/>
            <person name="MacDonald P.J.P."/>
            <person name="Montmayeur A."/>
            <person name="Murphy C."/>
            <person name="Neiman D."/>
            <person name="Pearson M."/>
            <person name="Priest M."/>
            <person name="Roberts A."/>
            <person name="Saif S."/>
            <person name="Shea T."/>
            <person name="Shenoy N."/>
            <person name="Sisk P."/>
            <person name="Stolte C."/>
            <person name="Sykes S."/>
            <person name="Wortman J."/>
            <person name="Nusbaum C."/>
            <person name="Birren B."/>
        </authorList>
    </citation>
    <scope>NUCLEOTIDE SEQUENCE [LARGE SCALE GENOMIC DNA]</scope>
    <source>
        <strain evidence="1 2">CM5</strain>
    </source>
</reference>
<dbReference type="Proteomes" id="UP000003379">
    <property type="component" value="Unassembled WGS sequence"/>
</dbReference>
<gene>
    <name evidence="1" type="ORF">HMPREF9628_01132</name>
</gene>
<comment type="caution">
    <text evidence="1">The sequence shown here is derived from an EMBL/GenBank/DDBJ whole genome shotgun (WGS) entry which is preliminary data.</text>
</comment>